<dbReference type="Proteomes" id="UP000239757">
    <property type="component" value="Unassembled WGS sequence"/>
</dbReference>
<protein>
    <submittedName>
        <fullName evidence="1">Uncharacterized protein</fullName>
    </submittedName>
</protein>
<evidence type="ECO:0000313" key="1">
    <source>
        <dbReference type="EMBL" id="PPS09461.1"/>
    </source>
</evidence>
<dbReference type="EMBL" id="KZ663852">
    <property type="protein sequence ID" value="PPS09461.1"/>
    <property type="molecule type" value="Genomic_DNA"/>
</dbReference>
<dbReference type="AlphaFoldDB" id="A0A2P5Y1M3"/>
<name>A0A2P5Y1M3_GOSBA</name>
<gene>
    <name evidence="1" type="ORF">GOBAR_AA11172</name>
</gene>
<reference evidence="1 2" key="1">
    <citation type="submission" date="2015-01" db="EMBL/GenBank/DDBJ databases">
        <title>Genome of allotetraploid Gossypium barbadense reveals genomic plasticity and fiber elongation in cotton evolution.</title>
        <authorList>
            <person name="Chen X."/>
            <person name="Liu X."/>
            <person name="Zhao B."/>
            <person name="Zheng H."/>
            <person name="Hu Y."/>
            <person name="Lu G."/>
            <person name="Yang C."/>
            <person name="Chen J."/>
            <person name="Shan C."/>
            <person name="Zhang L."/>
            <person name="Zhou Y."/>
            <person name="Wang L."/>
            <person name="Guo W."/>
            <person name="Bai Y."/>
            <person name="Ruan J."/>
            <person name="Shangguan X."/>
            <person name="Mao Y."/>
            <person name="Jiang J."/>
            <person name="Zhu Y."/>
            <person name="Lei J."/>
            <person name="Kang H."/>
            <person name="Chen S."/>
            <person name="He X."/>
            <person name="Wang R."/>
            <person name="Wang Y."/>
            <person name="Chen J."/>
            <person name="Wang L."/>
            <person name="Yu S."/>
            <person name="Wang B."/>
            <person name="Wei J."/>
            <person name="Song S."/>
            <person name="Lu X."/>
            <person name="Gao Z."/>
            <person name="Gu W."/>
            <person name="Deng X."/>
            <person name="Ma D."/>
            <person name="Wang S."/>
            <person name="Liang W."/>
            <person name="Fang L."/>
            <person name="Cai C."/>
            <person name="Zhu X."/>
            <person name="Zhou B."/>
            <person name="Zhang Y."/>
            <person name="Chen Z."/>
            <person name="Xu S."/>
            <person name="Zhu R."/>
            <person name="Wang S."/>
            <person name="Zhang T."/>
            <person name="Zhao G."/>
        </authorList>
    </citation>
    <scope>NUCLEOTIDE SEQUENCE [LARGE SCALE GENOMIC DNA]</scope>
    <source>
        <strain evidence="2">cv. Xinhai21</strain>
        <tissue evidence="1">Leaf</tissue>
    </source>
</reference>
<evidence type="ECO:0000313" key="2">
    <source>
        <dbReference type="Proteomes" id="UP000239757"/>
    </source>
</evidence>
<accession>A0A2P5Y1M3</accession>
<proteinExistence type="predicted"/>
<organism evidence="1 2">
    <name type="scientific">Gossypium barbadense</name>
    <name type="common">Sea Island cotton</name>
    <name type="synonym">Hibiscus barbadensis</name>
    <dbReference type="NCBI Taxonomy" id="3634"/>
    <lineage>
        <taxon>Eukaryota</taxon>
        <taxon>Viridiplantae</taxon>
        <taxon>Streptophyta</taxon>
        <taxon>Embryophyta</taxon>
        <taxon>Tracheophyta</taxon>
        <taxon>Spermatophyta</taxon>
        <taxon>Magnoliopsida</taxon>
        <taxon>eudicotyledons</taxon>
        <taxon>Gunneridae</taxon>
        <taxon>Pentapetalae</taxon>
        <taxon>rosids</taxon>
        <taxon>malvids</taxon>
        <taxon>Malvales</taxon>
        <taxon>Malvaceae</taxon>
        <taxon>Malvoideae</taxon>
        <taxon>Gossypium</taxon>
    </lineage>
</organism>
<sequence length="133" mass="15098">MTISIDLRLPLISKLRVEDAELVQQDNERNNGPLMLMELVNVGKSVKLVNDTKKGSSEAKPNKGQINIGSTKRVKLGKISNWVQKAEKVMVSVREVINNMVSTIDMVMGNQEFEEDVSLEYWSRRDGMEVMQF</sequence>